<accession>A0A1E3X8P4</accession>
<evidence type="ECO:0000313" key="1">
    <source>
        <dbReference type="EMBL" id="ODS31996.1"/>
    </source>
</evidence>
<reference evidence="1 2" key="1">
    <citation type="submission" date="2016-07" db="EMBL/GenBank/DDBJ databases">
        <title>Draft genome of Scalindua rubra, obtained from a brine-seawater interface in the Red Sea, sheds light on salt adaptation in anammox bacteria.</title>
        <authorList>
            <person name="Speth D.R."/>
            <person name="Lagkouvardos I."/>
            <person name="Wang Y."/>
            <person name="Qian P.-Y."/>
            <person name="Dutilh B.E."/>
            <person name="Jetten M.S."/>
        </authorList>
    </citation>
    <scope>NUCLEOTIDE SEQUENCE [LARGE SCALE GENOMIC DNA]</scope>
    <source>
        <strain evidence="1">BSI-1</strain>
    </source>
</reference>
<proteinExistence type="predicted"/>
<dbReference type="AlphaFoldDB" id="A0A1E3X8P4"/>
<gene>
    <name evidence="1" type="ORF">SCARUB_02884</name>
</gene>
<evidence type="ECO:0000313" key="2">
    <source>
        <dbReference type="Proteomes" id="UP000094056"/>
    </source>
</evidence>
<dbReference type="Proteomes" id="UP000094056">
    <property type="component" value="Unassembled WGS sequence"/>
</dbReference>
<organism evidence="1 2">
    <name type="scientific">Candidatus Scalindua rubra</name>
    <dbReference type="NCBI Taxonomy" id="1872076"/>
    <lineage>
        <taxon>Bacteria</taxon>
        <taxon>Pseudomonadati</taxon>
        <taxon>Planctomycetota</taxon>
        <taxon>Candidatus Brocadiia</taxon>
        <taxon>Candidatus Brocadiales</taxon>
        <taxon>Candidatus Scalinduaceae</taxon>
        <taxon>Candidatus Scalindua</taxon>
    </lineage>
</organism>
<name>A0A1E3X8P4_9BACT</name>
<dbReference type="EMBL" id="MAYW01000083">
    <property type="protein sequence ID" value="ODS31996.1"/>
    <property type="molecule type" value="Genomic_DNA"/>
</dbReference>
<sequence>MNIDQRDIEKGSLIEILPKFYPNSISYLSEINEYRMYAEMWSNRRKNAREKRREIGHEGYLKTLEMGERKKRRKSDKVRFDYFVAADSVNYVVKRGSLYGELIGHIQMGGIQTNSIFSEIIKANRHLFEIQSLYPSRAFHSESYLPKTLEINLEDLDLQLDEKSNKYYFEISTNTTDFSNLFQRIILSQILGEDVFSEKLQLLHKVDRKYIRCLFENPEYVSRNVSISDAISRLCVVLPFHETIIVDFAGSFEDYGEACLLGILIKAKEKQIEKRIIEKLAKNTKWPEDPLIDSYA</sequence>
<protein>
    <submittedName>
        <fullName evidence="1">Uncharacterized protein</fullName>
    </submittedName>
</protein>
<comment type="caution">
    <text evidence="1">The sequence shown here is derived from an EMBL/GenBank/DDBJ whole genome shotgun (WGS) entry which is preliminary data.</text>
</comment>